<dbReference type="RefSeq" id="WP_087506973.1">
    <property type="nucleotide sequence ID" value="NZ_BMDX01000019.1"/>
</dbReference>
<evidence type="ECO:0000259" key="1">
    <source>
        <dbReference type="PROSITE" id="PS50104"/>
    </source>
</evidence>
<evidence type="ECO:0000313" key="2">
    <source>
        <dbReference type="EMBL" id="GGA85875.1"/>
    </source>
</evidence>
<dbReference type="Pfam" id="PF13676">
    <property type="entry name" value="TIR_2"/>
    <property type="match status" value="1"/>
</dbReference>
<protein>
    <recommendedName>
        <fullName evidence="1">TIR domain-containing protein</fullName>
    </recommendedName>
</protein>
<name>A0A8J2XR87_9GAMM</name>
<dbReference type="EMBL" id="BMDX01000019">
    <property type="protein sequence ID" value="GGA85875.1"/>
    <property type="molecule type" value="Genomic_DNA"/>
</dbReference>
<dbReference type="OrthoDB" id="6883655at2"/>
<proteinExistence type="predicted"/>
<accession>A0A8J2XR87</accession>
<dbReference type="SUPFAM" id="SSF52200">
    <property type="entry name" value="Toll/Interleukin receptor TIR domain"/>
    <property type="match status" value="1"/>
</dbReference>
<keyword evidence="3" id="KW-1185">Reference proteome</keyword>
<gene>
    <name evidence="2" type="ORF">GCM10011369_29890</name>
</gene>
<dbReference type="AlphaFoldDB" id="A0A8J2XR87"/>
<dbReference type="InterPro" id="IPR035897">
    <property type="entry name" value="Toll_tir_struct_dom_sf"/>
</dbReference>
<evidence type="ECO:0000313" key="3">
    <source>
        <dbReference type="Proteomes" id="UP000619743"/>
    </source>
</evidence>
<sequence length="400" mass="44992">MLKFNGKKFNATDFEKSINSAMVQQAKDEMAERFRSICLPATKEFPTVASIGNSLSDLSLRVEGSKELIDHIRSKLPPEEISSVQFVERRKVVQPKVFLSFGWEDRQLAEQIARKLTDEGIDTWWAEWEIQSGDSLRQRIDEGLGACTHFVVLLSKESINKPWVKQEMDAGLVRMLDEKCKFIPLRTDLPHSELPPLLSGRLSPDVSEDCDLSQLISDIHGISRKPKLGNGPIDQELPDIGFSVAATSIAKVFSDKSEFGSASDPLLTNEDIAGATGLSMDDVEDGLYELRSFLKDQNYHVGPESEFFVEFDKAFKAWNPEKDALKLASSLFNDDKFPSNVEKIAELFGWDARRMNPAIGYLVNRGICRETGICGTYPWAEPYIDEKQSGAIRRFVKSRT</sequence>
<reference evidence="3" key="1">
    <citation type="journal article" date="2019" name="Int. J. Syst. Evol. Microbiol.">
        <title>The Global Catalogue of Microorganisms (GCM) 10K type strain sequencing project: providing services to taxonomists for standard genome sequencing and annotation.</title>
        <authorList>
            <consortium name="The Broad Institute Genomics Platform"/>
            <consortium name="The Broad Institute Genome Sequencing Center for Infectious Disease"/>
            <person name="Wu L."/>
            <person name="Ma J."/>
        </authorList>
    </citation>
    <scope>NUCLEOTIDE SEQUENCE [LARGE SCALE GENOMIC DNA]</scope>
    <source>
        <strain evidence="3">CGMCC 1.10130</strain>
    </source>
</reference>
<comment type="caution">
    <text evidence="2">The sequence shown here is derived from an EMBL/GenBank/DDBJ whole genome shotgun (WGS) entry which is preliminary data.</text>
</comment>
<dbReference type="Gene3D" id="3.40.50.10140">
    <property type="entry name" value="Toll/interleukin-1 receptor homology (TIR) domain"/>
    <property type="match status" value="1"/>
</dbReference>
<dbReference type="Proteomes" id="UP000619743">
    <property type="component" value="Unassembled WGS sequence"/>
</dbReference>
<dbReference type="PROSITE" id="PS50104">
    <property type="entry name" value="TIR"/>
    <property type="match status" value="1"/>
</dbReference>
<dbReference type="SMART" id="SM00255">
    <property type="entry name" value="TIR"/>
    <property type="match status" value="1"/>
</dbReference>
<feature type="domain" description="TIR" evidence="1">
    <location>
        <begin position="93"/>
        <end position="249"/>
    </location>
</feature>
<dbReference type="InterPro" id="IPR000157">
    <property type="entry name" value="TIR_dom"/>
</dbReference>
<dbReference type="GO" id="GO:0007165">
    <property type="term" value="P:signal transduction"/>
    <property type="evidence" value="ECO:0007669"/>
    <property type="project" value="InterPro"/>
</dbReference>
<organism evidence="2 3">
    <name type="scientific">Neiella marina</name>
    <dbReference type="NCBI Taxonomy" id="508461"/>
    <lineage>
        <taxon>Bacteria</taxon>
        <taxon>Pseudomonadati</taxon>
        <taxon>Pseudomonadota</taxon>
        <taxon>Gammaproteobacteria</taxon>
        <taxon>Alteromonadales</taxon>
        <taxon>Echinimonadaceae</taxon>
        <taxon>Neiella</taxon>
    </lineage>
</organism>